<accession>A0ACB9RNS5</accession>
<comment type="caution">
    <text evidence="1">The sequence shown here is derived from an EMBL/GenBank/DDBJ whole genome shotgun (WGS) entry which is preliminary data.</text>
</comment>
<proteinExistence type="predicted"/>
<dbReference type="Proteomes" id="UP001057402">
    <property type="component" value="Chromosome 3"/>
</dbReference>
<dbReference type="EMBL" id="CM042882">
    <property type="protein sequence ID" value="KAI4379476.1"/>
    <property type="molecule type" value="Genomic_DNA"/>
</dbReference>
<protein>
    <submittedName>
        <fullName evidence="1">Uncharacterized protein</fullName>
    </submittedName>
</protein>
<name>A0ACB9RNS5_9MYRT</name>
<reference evidence="2" key="1">
    <citation type="journal article" date="2023" name="Front. Plant Sci.">
        <title>Chromosomal-level genome assembly of Melastoma candidum provides insights into trichome evolution.</title>
        <authorList>
            <person name="Zhong Y."/>
            <person name="Wu W."/>
            <person name="Sun C."/>
            <person name="Zou P."/>
            <person name="Liu Y."/>
            <person name="Dai S."/>
            <person name="Zhou R."/>
        </authorList>
    </citation>
    <scope>NUCLEOTIDE SEQUENCE [LARGE SCALE GENOMIC DNA]</scope>
</reference>
<evidence type="ECO:0000313" key="1">
    <source>
        <dbReference type="EMBL" id="KAI4379476.1"/>
    </source>
</evidence>
<keyword evidence="2" id="KW-1185">Reference proteome</keyword>
<gene>
    <name evidence="1" type="ORF">MLD38_005768</name>
</gene>
<sequence length="690" mass="73388">MERSLDAVPPLESADLYRGTGGKMKKPIGRNSRAAATPYSRPKPTRPHGDSGVEEGREGGGSRWWLSRLVDPAVRLISGGATRILPSLFACPTGDVEDGSDCVPVEIAEDIEAVGDGDVSHISALPDAEDDSSLHKAISPKHKDDKTKHEENRMGDEDELHQIEQMIKGKMFSRDEISRLTEILQSRTAHLPAMEEGQVKPTIGGGAADHLVAQKVSPESSKKFQIRSEAPWEAATPLLESNVSLVQDEICASPIDIAKAYMGSRVSGVGSRNDVGKSDTTFGPGDGYSSRTLHHPSTLRKPALGWPGATVADQYMTPQNQRRGFGIQSSSRSPYARSLRSVPKPRVSSRSLLDNGYESVGPIRRSKHEYGTGSPRKNFNVPASVEPSSWGKFGLGRASTPVFNSMEAGETSGTSKLKSSDGKSLASEVGVPTVPSHSSQVARKILEHLDRTFPTPKDKTAELKLAFAWRKPESPISTQGTATVTENENLGSSVFEVPPQKSIANVIQEQTSVSKEATHNVVPGHGAKLNTLAKTDASQTRSTEGTSIRAPGAVDTLVKDATPKQPAASSNKAALQSISVQKSKFVFSSDNGTGFTFPVPASQAAFPEPPTPSILPASGNSLPPPLGLVASAIPSYTFGTKRTSPPLVFSFPSTSSSSINVTSSDLNFTFGSPNKKRISFSSVGKDAVCC</sequence>
<evidence type="ECO:0000313" key="2">
    <source>
        <dbReference type="Proteomes" id="UP001057402"/>
    </source>
</evidence>
<organism evidence="1 2">
    <name type="scientific">Melastoma candidum</name>
    <dbReference type="NCBI Taxonomy" id="119954"/>
    <lineage>
        <taxon>Eukaryota</taxon>
        <taxon>Viridiplantae</taxon>
        <taxon>Streptophyta</taxon>
        <taxon>Embryophyta</taxon>
        <taxon>Tracheophyta</taxon>
        <taxon>Spermatophyta</taxon>
        <taxon>Magnoliopsida</taxon>
        <taxon>eudicotyledons</taxon>
        <taxon>Gunneridae</taxon>
        <taxon>Pentapetalae</taxon>
        <taxon>rosids</taxon>
        <taxon>malvids</taxon>
        <taxon>Myrtales</taxon>
        <taxon>Melastomataceae</taxon>
        <taxon>Melastomatoideae</taxon>
        <taxon>Melastomateae</taxon>
        <taxon>Melastoma</taxon>
    </lineage>
</organism>